<protein>
    <submittedName>
        <fullName evidence="1">Uncharacterized protein</fullName>
    </submittedName>
</protein>
<evidence type="ECO:0000313" key="2">
    <source>
        <dbReference type="Proteomes" id="UP001161017"/>
    </source>
</evidence>
<proteinExistence type="predicted"/>
<organism evidence="1 2">
    <name type="scientific">Ramalina farinacea</name>
    <dbReference type="NCBI Taxonomy" id="258253"/>
    <lineage>
        <taxon>Eukaryota</taxon>
        <taxon>Fungi</taxon>
        <taxon>Dikarya</taxon>
        <taxon>Ascomycota</taxon>
        <taxon>Pezizomycotina</taxon>
        <taxon>Lecanoromycetes</taxon>
        <taxon>OSLEUM clade</taxon>
        <taxon>Lecanoromycetidae</taxon>
        <taxon>Lecanorales</taxon>
        <taxon>Lecanorineae</taxon>
        <taxon>Ramalinaceae</taxon>
        <taxon>Ramalina</taxon>
    </lineage>
</organism>
<dbReference type="Proteomes" id="UP001161017">
    <property type="component" value="Unassembled WGS sequence"/>
</dbReference>
<dbReference type="AlphaFoldDB" id="A0AA43TUL2"/>
<keyword evidence="2" id="KW-1185">Reference proteome</keyword>
<reference evidence="1" key="1">
    <citation type="journal article" date="2023" name="Genome Biol. Evol.">
        <title>First Whole Genome Sequence and Flow Cytometry Genome Size Data for the Lichen-Forming Fungus Ramalina farinacea (Ascomycota).</title>
        <authorList>
            <person name="Llewellyn T."/>
            <person name="Mian S."/>
            <person name="Hill R."/>
            <person name="Leitch I.J."/>
            <person name="Gaya E."/>
        </authorList>
    </citation>
    <scope>NUCLEOTIDE SEQUENCE</scope>
    <source>
        <strain evidence="1">LIQ254RAFAR</strain>
    </source>
</reference>
<dbReference type="EMBL" id="JAPUFD010000017">
    <property type="protein sequence ID" value="MDI1492136.1"/>
    <property type="molecule type" value="Genomic_DNA"/>
</dbReference>
<gene>
    <name evidence="1" type="ORF">OHK93_003348</name>
</gene>
<evidence type="ECO:0000313" key="1">
    <source>
        <dbReference type="EMBL" id="MDI1492136.1"/>
    </source>
</evidence>
<accession>A0AA43TUL2</accession>
<name>A0AA43TUL2_9LECA</name>
<comment type="caution">
    <text evidence="1">The sequence shown here is derived from an EMBL/GenBank/DDBJ whole genome shotgun (WGS) entry which is preliminary data.</text>
</comment>
<sequence length="326" mass="37680">MTVTRSDFIDLPHLKLILFPFWSISLRFLNFWLLTPWLPEPALYSFQVKSEIRYQTRTFIDQSLQALDRINARFPLLGSSSNPTIEAAITTVENYQQHLTSTRESHQPFSLLARYFLRKPEALLMVEEQLALTNRIRDHLLAVLKTLQVYETDSVRLRSQLQDLRKDFNPPKFEFSPKGLVAVPASLLDEVQHSPFEWHEDRGGDQSARHLLTPHPHVYFYDLDDDDGSRPEELRLALASLCRSRKNTDILSGALYMICTIWAHAATMSAFDKNTLGSVQRSWVVERMEAVQRHEQRTGANHNSIIDVMLKTHRDHKRGIPVPPSL</sequence>